<sequence>MSSVTINDEVFGALHKNWGWMLSLGIFMVILGTIGLGMTALFSEVVVMYFGFLLLFGSGVQLLQAFRAQAWKGRLWHVLIALVYLAGGIVAVTEPAVAGITLALLMAWVFIAIGALRLVMAWQMRGAAGWLWTLLGGVLSVALGVMIINEWPQSGLWVIGLFVAIEMLFAGWSQIMIAIAAKNYIPK</sequence>
<dbReference type="PANTHER" id="PTHR34989">
    <property type="entry name" value="PROTEIN HDED"/>
    <property type="match status" value="1"/>
</dbReference>
<dbReference type="InterPro" id="IPR005325">
    <property type="entry name" value="DUF308_memb"/>
</dbReference>
<dbReference type="EMBL" id="SHNO01000001">
    <property type="protein sequence ID" value="MCX2978737.1"/>
    <property type="molecule type" value="Genomic_DNA"/>
</dbReference>
<accession>A0ABT3TB88</accession>
<dbReference type="Proteomes" id="UP001143304">
    <property type="component" value="Unassembled WGS sequence"/>
</dbReference>
<dbReference type="InterPro" id="IPR052712">
    <property type="entry name" value="Acid_resist_chaperone_HdeD"/>
</dbReference>
<keyword evidence="1" id="KW-0812">Transmembrane</keyword>
<dbReference type="PANTHER" id="PTHR34989:SF1">
    <property type="entry name" value="PROTEIN HDED"/>
    <property type="match status" value="1"/>
</dbReference>
<name>A0ABT3TB88_9GAMM</name>
<gene>
    <name evidence="2" type="ORF">EYC82_15325</name>
</gene>
<keyword evidence="1" id="KW-1133">Transmembrane helix</keyword>
<protein>
    <submittedName>
        <fullName evidence="2">HdeD family acid-resistance protein</fullName>
    </submittedName>
</protein>
<dbReference type="Pfam" id="PF03729">
    <property type="entry name" value="DUF308"/>
    <property type="match status" value="1"/>
</dbReference>
<evidence type="ECO:0000256" key="1">
    <source>
        <dbReference type="SAM" id="Phobius"/>
    </source>
</evidence>
<feature type="transmembrane region" description="Helical" evidence="1">
    <location>
        <begin position="75"/>
        <end position="92"/>
    </location>
</feature>
<proteinExistence type="predicted"/>
<evidence type="ECO:0000313" key="2">
    <source>
        <dbReference type="EMBL" id="MCX2978737.1"/>
    </source>
</evidence>
<feature type="transmembrane region" description="Helical" evidence="1">
    <location>
        <begin position="127"/>
        <end position="148"/>
    </location>
</feature>
<feature type="transmembrane region" description="Helical" evidence="1">
    <location>
        <begin position="20"/>
        <end position="40"/>
    </location>
</feature>
<feature type="transmembrane region" description="Helical" evidence="1">
    <location>
        <begin position="46"/>
        <end position="63"/>
    </location>
</feature>
<feature type="transmembrane region" description="Helical" evidence="1">
    <location>
        <begin position="98"/>
        <end position="120"/>
    </location>
</feature>
<evidence type="ECO:0000313" key="3">
    <source>
        <dbReference type="Proteomes" id="UP001143304"/>
    </source>
</evidence>
<reference evidence="2" key="1">
    <citation type="submission" date="2019-02" db="EMBL/GenBank/DDBJ databases">
        <authorList>
            <person name="Li S.-H."/>
        </authorList>
    </citation>
    <scope>NUCLEOTIDE SEQUENCE</scope>
    <source>
        <strain evidence="2">IMCC11814</strain>
    </source>
</reference>
<keyword evidence="3" id="KW-1185">Reference proteome</keyword>
<comment type="caution">
    <text evidence="2">The sequence shown here is derived from an EMBL/GenBank/DDBJ whole genome shotgun (WGS) entry which is preliminary data.</text>
</comment>
<keyword evidence="1" id="KW-0472">Membrane</keyword>
<dbReference type="RefSeq" id="WP_279250430.1">
    <property type="nucleotide sequence ID" value="NZ_SHNO01000001.1"/>
</dbReference>
<feature type="transmembrane region" description="Helical" evidence="1">
    <location>
        <begin position="154"/>
        <end position="181"/>
    </location>
</feature>
<organism evidence="2 3">
    <name type="scientific">Candidatus Marimicrobium litorale</name>
    <dbReference type="NCBI Taxonomy" id="2518991"/>
    <lineage>
        <taxon>Bacteria</taxon>
        <taxon>Pseudomonadati</taxon>
        <taxon>Pseudomonadota</taxon>
        <taxon>Gammaproteobacteria</taxon>
        <taxon>Cellvibrionales</taxon>
        <taxon>Halieaceae</taxon>
        <taxon>Marimicrobium</taxon>
    </lineage>
</organism>